<proteinExistence type="predicted"/>
<dbReference type="Proteomes" id="UP000078046">
    <property type="component" value="Unassembled WGS sequence"/>
</dbReference>
<organism evidence="1 2">
    <name type="scientific">Intoshia linei</name>
    <dbReference type="NCBI Taxonomy" id="1819745"/>
    <lineage>
        <taxon>Eukaryota</taxon>
        <taxon>Metazoa</taxon>
        <taxon>Spiralia</taxon>
        <taxon>Lophotrochozoa</taxon>
        <taxon>Mesozoa</taxon>
        <taxon>Orthonectida</taxon>
        <taxon>Rhopaluridae</taxon>
        <taxon>Intoshia</taxon>
    </lineage>
</organism>
<keyword evidence="2" id="KW-1185">Reference proteome</keyword>
<reference evidence="1 2" key="1">
    <citation type="submission" date="2016-04" db="EMBL/GenBank/DDBJ databases">
        <title>The genome of Intoshia linei affirms orthonectids as highly simplified spiralians.</title>
        <authorList>
            <person name="Mikhailov K.V."/>
            <person name="Slusarev G.S."/>
            <person name="Nikitin M.A."/>
            <person name="Logacheva M.D."/>
            <person name="Penin A."/>
            <person name="Aleoshin V."/>
            <person name="Panchin Y.V."/>
        </authorList>
    </citation>
    <scope>NUCLEOTIDE SEQUENCE [LARGE SCALE GENOMIC DNA]</scope>
    <source>
        <strain evidence="1">Intl2013</strain>
        <tissue evidence="1">Whole animal</tissue>
    </source>
</reference>
<accession>A0A177ANA5</accession>
<name>A0A177ANA5_9BILA</name>
<protein>
    <submittedName>
        <fullName evidence="1">Uncharacterized protein</fullName>
    </submittedName>
</protein>
<dbReference type="EMBL" id="LWCA01003253">
    <property type="protein sequence ID" value="OAF63549.1"/>
    <property type="molecule type" value="Genomic_DNA"/>
</dbReference>
<evidence type="ECO:0000313" key="1">
    <source>
        <dbReference type="EMBL" id="OAF63549.1"/>
    </source>
</evidence>
<comment type="caution">
    <text evidence="1">The sequence shown here is derived from an EMBL/GenBank/DDBJ whole genome shotgun (WGS) entry which is preliminary data.</text>
</comment>
<dbReference type="AlphaFoldDB" id="A0A177ANA5"/>
<sequence>MDIHNWKKLIIDKVYSDNVLKTIPAQKKINTEICNQKILFNCLINKLNQFYAANVRLIIDNVGNEENLVSGIIVEKNDCNNTGYIESDKTIAKYLFEYSNFQNVVKEEIKIGLHVTFELEQRNDVFFKELKVNLRYFGNKYFILVAHT</sequence>
<gene>
    <name evidence="1" type="ORF">A3Q56_08742</name>
</gene>
<evidence type="ECO:0000313" key="2">
    <source>
        <dbReference type="Proteomes" id="UP000078046"/>
    </source>
</evidence>